<feature type="transmembrane region" description="Helical" evidence="1">
    <location>
        <begin position="53"/>
        <end position="75"/>
    </location>
</feature>
<evidence type="ECO:0000313" key="3">
    <source>
        <dbReference type="Proteomes" id="UP000515860"/>
    </source>
</evidence>
<feature type="transmembrane region" description="Helical" evidence="1">
    <location>
        <begin position="104"/>
        <end position="124"/>
    </location>
</feature>
<keyword evidence="1" id="KW-1133">Transmembrane helix</keyword>
<keyword evidence="1" id="KW-0812">Transmembrane</keyword>
<dbReference type="KEGG" id="whj:H9Q79_15095"/>
<accession>A0A7G9GBL5</accession>
<name>A0A7G9GBL5_9FIRM</name>
<evidence type="ECO:0000256" key="1">
    <source>
        <dbReference type="SAM" id="Phobius"/>
    </source>
</evidence>
<dbReference type="AlphaFoldDB" id="A0A7G9GBL5"/>
<feature type="transmembrane region" description="Helical" evidence="1">
    <location>
        <begin position="195"/>
        <end position="220"/>
    </location>
</feature>
<dbReference type="EMBL" id="CP060635">
    <property type="protein sequence ID" value="QNM08197.1"/>
    <property type="molecule type" value="Genomic_DNA"/>
</dbReference>
<reference evidence="2 3" key="1">
    <citation type="submission" date="2020-08" db="EMBL/GenBank/DDBJ databases">
        <authorList>
            <person name="Liu C."/>
            <person name="Sun Q."/>
        </authorList>
    </citation>
    <scope>NUCLEOTIDE SEQUENCE [LARGE SCALE GENOMIC DNA]</scope>
    <source>
        <strain evidence="2 3">NSJ-29</strain>
    </source>
</reference>
<keyword evidence="1" id="KW-0472">Membrane</keyword>
<feature type="transmembrane region" description="Helical" evidence="1">
    <location>
        <begin position="144"/>
        <end position="169"/>
    </location>
</feature>
<sequence>MRQYSAYLKRMARSALKGKYGLFIAFLILVMLVSAIAESIPSSLFGAPSSLPLFLSQLLVSFMISVLVNMLNVGLAKLALTISRAQQAAFGDIFYAFTHQADHFLIIELILTAIATLFQLPVLYLNHLADQKILSVLSYNLLFWAWNIIAMVLTIIVTLWFALSIYLLIDNSELRPMAALRESSLLMRGLKGRLFYLRISFAGMYLLGAASCMLGFLWILPYQETTLAMFYRDVRHEI</sequence>
<dbReference type="PANTHER" id="PTHR40076:SF1">
    <property type="entry name" value="MEMBRANE PROTEIN"/>
    <property type="match status" value="1"/>
</dbReference>
<keyword evidence="3" id="KW-1185">Reference proteome</keyword>
<evidence type="ECO:0000313" key="2">
    <source>
        <dbReference type="EMBL" id="QNM08197.1"/>
    </source>
</evidence>
<dbReference type="PANTHER" id="PTHR40076">
    <property type="entry name" value="MEMBRANE PROTEIN-RELATED"/>
    <property type="match status" value="1"/>
</dbReference>
<gene>
    <name evidence="2" type="ORF">H9Q79_15095</name>
</gene>
<dbReference type="RefSeq" id="WP_118647624.1">
    <property type="nucleotide sequence ID" value="NZ_CP060635.1"/>
</dbReference>
<proteinExistence type="predicted"/>
<protein>
    <submittedName>
        <fullName evidence="2">DUF975 family protein</fullName>
    </submittedName>
</protein>
<dbReference type="Proteomes" id="UP000515860">
    <property type="component" value="Chromosome"/>
</dbReference>
<dbReference type="InterPro" id="IPR010380">
    <property type="entry name" value="DUF975"/>
</dbReference>
<dbReference type="Pfam" id="PF06161">
    <property type="entry name" value="DUF975"/>
    <property type="match status" value="1"/>
</dbReference>
<organism evidence="2 3">
    <name type="scientific">Wansuia hejianensis</name>
    <dbReference type="NCBI Taxonomy" id="2763667"/>
    <lineage>
        <taxon>Bacteria</taxon>
        <taxon>Bacillati</taxon>
        <taxon>Bacillota</taxon>
        <taxon>Clostridia</taxon>
        <taxon>Lachnospirales</taxon>
        <taxon>Lachnospiraceae</taxon>
        <taxon>Wansuia</taxon>
    </lineage>
</organism>